<keyword evidence="2" id="KW-1185">Reference proteome</keyword>
<protein>
    <submittedName>
        <fullName evidence="1">Uncharacterized protein</fullName>
    </submittedName>
</protein>
<evidence type="ECO:0000313" key="2">
    <source>
        <dbReference type="Proteomes" id="UP000430692"/>
    </source>
</evidence>
<evidence type="ECO:0000313" key="1">
    <source>
        <dbReference type="EMBL" id="MXQ53587.1"/>
    </source>
</evidence>
<accession>A0A6I4VPM3</accession>
<gene>
    <name evidence="1" type="ORF">GSM42_07565</name>
</gene>
<dbReference type="Proteomes" id="UP000430692">
    <property type="component" value="Unassembled WGS sequence"/>
</dbReference>
<dbReference type="AlphaFoldDB" id="A0A6I4VPM3"/>
<dbReference type="RefSeq" id="WP_160800945.1">
    <property type="nucleotide sequence ID" value="NZ_WUUL01000004.1"/>
</dbReference>
<proteinExistence type="predicted"/>
<name>A0A6I4VPM3_9BACL</name>
<dbReference type="EMBL" id="WUUL01000004">
    <property type="protein sequence ID" value="MXQ53587.1"/>
    <property type="molecule type" value="Genomic_DNA"/>
</dbReference>
<comment type="caution">
    <text evidence="1">The sequence shown here is derived from an EMBL/GenBank/DDBJ whole genome shotgun (WGS) entry which is preliminary data.</text>
</comment>
<organism evidence="1 2">
    <name type="scientific">Shimazuella alba</name>
    <dbReference type="NCBI Taxonomy" id="2690964"/>
    <lineage>
        <taxon>Bacteria</taxon>
        <taxon>Bacillati</taxon>
        <taxon>Bacillota</taxon>
        <taxon>Bacilli</taxon>
        <taxon>Bacillales</taxon>
        <taxon>Thermoactinomycetaceae</taxon>
        <taxon>Shimazuella</taxon>
    </lineage>
</organism>
<sequence length="106" mass="11748">MNLNRKGEKFSSSSSMLQSVEPLLEVTSLNRFDSFEPLLLEFATLEQSFSCCYQISGISTGASPDRKVTIVSLNFCPISIPLLDVYLDEIKEMCVFLSVVSTSPEP</sequence>
<reference evidence="1 2" key="1">
    <citation type="submission" date="2019-12" db="EMBL/GenBank/DDBJ databases">
        <title>Whole-genome analyses of novel actinobacteria.</title>
        <authorList>
            <person name="Sahin N."/>
            <person name="Saygin H."/>
        </authorList>
    </citation>
    <scope>NUCLEOTIDE SEQUENCE [LARGE SCALE GENOMIC DNA]</scope>
    <source>
        <strain evidence="1 2">KC615</strain>
    </source>
</reference>